<dbReference type="GeneID" id="78461236"/>
<accession>A0A4U9U8I5</accession>
<proteinExistence type="predicted"/>
<dbReference type="STRING" id="1123265.GCA_000686625_03188"/>
<dbReference type="Proteomes" id="UP000308196">
    <property type="component" value="Chromosome"/>
</dbReference>
<keyword evidence="4 5" id="KW-0472">Membrane</keyword>
<evidence type="ECO:0000256" key="1">
    <source>
        <dbReference type="ARBA" id="ARBA00004141"/>
    </source>
</evidence>
<dbReference type="InterPro" id="IPR032808">
    <property type="entry name" value="DoxX"/>
</dbReference>
<evidence type="ECO:0000313" key="7">
    <source>
        <dbReference type="Proteomes" id="UP000308196"/>
    </source>
</evidence>
<evidence type="ECO:0000256" key="3">
    <source>
        <dbReference type="ARBA" id="ARBA00022989"/>
    </source>
</evidence>
<feature type="transmembrane region" description="Helical" evidence="5">
    <location>
        <begin position="6"/>
        <end position="22"/>
    </location>
</feature>
<evidence type="ECO:0000256" key="2">
    <source>
        <dbReference type="ARBA" id="ARBA00022692"/>
    </source>
</evidence>
<dbReference type="AlphaFoldDB" id="A0A4U9U8I5"/>
<dbReference type="RefSeq" id="WP_028069979.1">
    <property type="nucleotide sequence ID" value="NZ_LR590484.1"/>
</dbReference>
<keyword evidence="3 5" id="KW-1133">Transmembrane helix</keyword>
<dbReference type="GO" id="GO:0016020">
    <property type="term" value="C:membrane"/>
    <property type="evidence" value="ECO:0007669"/>
    <property type="project" value="UniProtKB-SubCell"/>
</dbReference>
<sequence length="122" mass="13030">MNIALWIAQGILAAMFAMAGVMKSTQPIDKLMKSGLNWVERVPVSTVRIIGLSELLGAIGLILPLALGIFPILTPVAAVGLALIMILAAVHHLKHKENKAIVFNAVLFALAVFVAYGRFNSL</sequence>
<gene>
    <name evidence="6" type="ORF">NCTC11429_00420</name>
</gene>
<name>A0A4U9U8I5_9SPHI</name>
<evidence type="ECO:0000256" key="5">
    <source>
        <dbReference type="SAM" id="Phobius"/>
    </source>
</evidence>
<evidence type="ECO:0000313" key="6">
    <source>
        <dbReference type="EMBL" id="VTR29405.1"/>
    </source>
</evidence>
<organism evidence="6 7">
    <name type="scientific">Sphingobacterium thalpophilum</name>
    <dbReference type="NCBI Taxonomy" id="259"/>
    <lineage>
        <taxon>Bacteria</taxon>
        <taxon>Pseudomonadati</taxon>
        <taxon>Bacteroidota</taxon>
        <taxon>Sphingobacteriia</taxon>
        <taxon>Sphingobacteriales</taxon>
        <taxon>Sphingobacteriaceae</taxon>
        <taxon>Sphingobacterium</taxon>
    </lineage>
</organism>
<protein>
    <recommendedName>
        <fullName evidence="8">DoxX</fullName>
    </recommendedName>
</protein>
<dbReference type="EMBL" id="LR590484">
    <property type="protein sequence ID" value="VTR29405.1"/>
    <property type="molecule type" value="Genomic_DNA"/>
</dbReference>
<reference evidence="6 7" key="1">
    <citation type="submission" date="2019-05" db="EMBL/GenBank/DDBJ databases">
        <authorList>
            <consortium name="Pathogen Informatics"/>
        </authorList>
    </citation>
    <scope>NUCLEOTIDE SEQUENCE [LARGE SCALE GENOMIC DNA]</scope>
    <source>
        <strain evidence="6 7">NCTC11429</strain>
    </source>
</reference>
<feature type="transmembrane region" description="Helical" evidence="5">
    <location>
        <begin position="101"/>
        <end position="119"/>
    </location>
</feature>
<feature type="transmembrane region" description="Helical" evidence="5">
    <location>
        <begin position="69"/>
        <end position="89"/>
    </location>
</feature>
<dbReference type="Pfam" id="PF13564">
    <property type="entry name" value="DoxX_2"/>
    <property type="match status" value="1"/>
</dbReference>
<keyword evidence="2 5" id="KW-0812">Transmembrane</keyword>
<evidence type="ECO:0008006" key="8">
    <source>
        <dbReference type="Google" id="ProtNLM"/>
    </source>
</evidence>
<comment type="subcellular location">
    <subcellularLocation>
        <location evidence="1">Membrane</location>
        <topology evidence="1">Multi-pass membrane protein</topology>
    </subcellularLocation>
</comment>
<evidence type="ECO:0000256" key="4">
    <source>
        <dbReference type="ARBA" id="ARBA00023136"/>
    </source>
</evidence>
<dbReference type="KEGG" id="stha:NCTC11429_00420"/>